<organism evidence="2 3">
    <name type="scientific">Chitinophaga varians</name>
    <dbReference type="NCBI Taxonomy" id="2202339"/>
    <lineage>
        <taxon>Bacteria</taxon>
        <taxon>Pseudomonadati</taxon>
        <taxon>Bacteroidota</taxon>
        <taxon>Chitinophagia</taxon>
        <taxon>Chitinophagales</taxon>
        <taxon>Chitinophagaceae</taxon>
        <taxon>Chitinophaga</taxon>
    </lineage>
</organism>
<sequence length="145" mass="15625">MNKAIILLSFSVVVLSLGACNQSEQPGKPGGGGFFSSKAGKPVAFKLQSGHPDSGRASFALSGITVSFDQTADASQTISIKKDEKRLINYIRTADTAEKALPTPYMTINGKDTVITFNIRQDAFRFKIKGNRATYTKTKDSTAKQ</sequence>
<evidence type="ECO:0000313" key="3">
    <source>
        <dbReference type="Proteomes" id="UP000570474"/>
    </source>
</evidence>
<accession>A0A847RXX8</accession>
<dbReference type="PROSITE" id="PS51257">
    <property type="entry name" value="PROKAR_LIPOPROTEIN"/>
    <property type="match status" value="1"/>
</dbReference>
<name>A0A847RXX8_9BACT</name>
<proteinExistence type="predicted"/>
<comment type="caution">
    <text evidence="2">The sequence shown here is derived from an EMBL/GenBank/DDBJ whole genome shotgun (WGS) entry which is preliminary data.</text>
</comment>
<evidence type="ECO:0000256" key="1">
    <source>
        <dbReference type="SAM" id="SignalP"/>
    </source>
</evidence>
<protein>
    <recommendedName>
        <fullName evidence="4">Lipoprotein</fullName>
    </recommendedName>
</protein>
<dbReference type="Proteomes" id="UP000570474">
    <property type="component" value="Unassembled WGS sequence"/>
</dbReference>
<gene>
    <name evidence="2" type="ORF">HGH92_07620</name>
</gene>
<dbReference type="EMBL" id="JABAIA010000001">
    <property type="protein sequence ID" value="NLR64171.1"/>
    <property type="molecule type" value="Genomic_DNA"/>
</dbReference>
<dbReference type="AlphaFoldDB" id="A0A847RXX8"/>
<evidence type="ECO:0000313" key="2">
    <source>
        <dbReference type="EMBL" id="NLR64171.1"/>
    </source>
</evidence>
<feature type="signal peptide" evidence="1">
    <location>
        <begin position="1"/>
        <end position="19"/>
    </location>
</feature>
<dbReference type="RefSeq" id="WP_168870124.1">
    <property type="nucleotide sequence ID" value="NZ_JABAIA010000001.1"/>
</dbReference>
<keyword evidence="1" id="KW-0732">Signal</keyword>
<evidence type="ECO:0008006" key="4">
    <source>
        <dbReference type="Google" id="ProtNLM"/>
    </source>
</evidence>
<keyword evidence="3" id="KW-1185">Reference proteome</keyword>
<feature type="chain" id="PRO_5032778882" description="Lipoprotein" evidence="1">
    <location>
        <begin position="20"/>
        <end position="145"/>
    </location>
</feature>
<reference evidence="2 3" key="1">
    <citation type="submission" date="2020-04" db="EMBL/GenBank/DDBJ databases">
        <authorList>
            <person name="Yin C."/>
        </authorList>
    </citation>
    <scope>NUCLEOTIDE SEQUENCE [LARGE SCALE GENOMIC DNA]</scope>
    <source>
        <strain evidence="2 3">Ae27</strain>
    </source>
</reference>